<dbReference type="InParanoid" id="D8RLX2"/>
<accession>D8RLX2</accession>
<feature type="compositionally biased region" description="Basic residues" evidence="1">
    <location>
        <begin position="1"/>
        <end position="11"/>
    </location>
</feature>
<proteinExistence type="predicted"/>
<sequence>MAPGQPKRRDHGGRAARQGGAADRDPGTDERGKVAATGGGKDRGKHGGGNLVERRQVGAGTSAVKQEPATSWDGGMQGLVICEGEIAIKVAKRKDIPYDAIKRGGGAEGCCQGLQGDRFVASRAGEVATHRGGGGGVPLPEDLQDPTVTILGTGLGSTRSRSMSATNSAVEILEVRCYRLGGHNRLERAGISKIHVQRRAEPEIQDPYAPPGEMQLDVAESPALSKHDAFLAVLFLEIPCLAGDSSGDIGGPLLSPNCVCVVMCRSFPHLEASSVARSVGELFARVVFGEGWRFRDVQLHLSGRSIWILDFGFCSPLDMDLRDAGAFKAIVPAQAIAADLQYLHREVGNL</sequence>
<feature type="region of interest" description="Disordered" evidence="1">
    <location>
        <begin position="1"/>
        <end position="75"/>
    </location>
</feature>
<reference evidence="2 3" key="1">
    <citation type="journal article" date="2011" name="Science">
        <title>The Selaginella genome identifies genetic changes associated with the evolution of vascular plants.</title>
        <authorList>
            <person name="Banks J.A."/>
            <person name="Nishiyama T."/>
            <person name="Hasebe M."/>
            <person name="Bowman J.L."/>
            <person name="Gribskov M."/>
            <person name="dePamphilis C."/>
            <person name="Albert V.A."/>
            <person name="Aono N."/>
            <person name="Aoyama T."/>
            <person name="Ambrose B.A."/>
            <person name="Ashton N.W."/>
            <person name="Axtell M.J."/>
            <person name="Barker E."/>
            <person name="Barker M.S."/>
            <person name="Bennetzen J.L."/>
            <person name="Bonawitz N.D."/>
            <person name="Chapple C."/>
            <person name="Cheng C."/>
            <person name="Correa L.G."/>
            <person name="Dacre M."/>
            <person name="DeBarry J."/>
            <person name="Dreyer I."/>
            <person name="Elias M."/>
            <person name="Engstrom E.M."/>
            <person name="Estelle M."/>
            <person name="Feng L."/>
            <person name="Finet C."/>
            <person name="Floyd S.K."/>
            <person name="Frommer W.B."/>
            <person name="Fujita T."/>
            <person name="Gramzow L."/>
            <person name="Gutensohn M."/>
            <person name="Harholt J."/>
            <person name="Hattori M."/>
            <person name="Heyl A."/>
            <person name="Hirai T."/>
            <person name="Hiwatashi Y."/>
            <person name="Ishikawa M."/>
            <person name="Iwata M."/>
            <person name="Karol K.G."/>
            <person name="Koehler B."/>
            <person name="Kolukisaoglu U."/>
            <person name="Kubo M."/>
            <person name="Kurata T."/>
            <person name="Lalonde S."/>
            <person name="Li K."/>
            <person name="Li Y."/>
            <person name="Litt A."/>
            <person name="Lyons E."/>
            <person name="Manning G."/>
            <person name="Maruyama T."/>
            <person name="Michael T.P."/>
            <person name="Mikami K."/>
            <person name="Miyazaki S."/>
            <person name="Morinaga S."/>
            <person name="Murata T."/>
            <person name="Mueller-Roeber B."/>
            <person name="Nelson D.R."/>
            <person name="Obara M."/>
            <person name="Oguri Y."/>
            <person name="Olmstead R.G."/>
            <person name="Onodera N."/>
            <person name="Petersen B.L."/>
            <person name="Pils B."/>
            <person name="Prigge M."/>
            <person name="Rensing S.A."/>
            <person name="Riano-Pachon D.M."/>
            <person name="Roberts A.W."/>
            <person name="Sato Y."/>
            <person name="Scheller H.V."/>
            <person name="Schulz B."/>
            <person name="Schulz C."/>
            <person name="Shakirov E.V."/>
            <person name="Shibagaki N."/>
            <person name="Shinohara N."/>
            <person name="Shippen D.E."/>
            <person name="Soerensen I."/>
            <person name="Sotooka R."/>
            <person name="Sugimoto N."/>
            <person name="Sugita M."/>
            <person name="Sumikawa N."/>
            <person name="Tanurdzic M."/>
            <person name="Theissen G."/>
            <person name="Ulvskov P."/>
            <person name="Wakazuki S."/>
            <person name="Weng J.K."/>
            <person name="Willats W.W."/>
            <person name="Wipf D."/>
            <person name="Wolf P.G."/>
            <person name="Yang L."/>
            <person name="Zimmer A.D."/>
            <person name="Zhu Q."/>
            <person name="Mitros T."/>
            <person name="Hellsten U."/>
            <person name="Loque D."/>
            <person name="Otillar R."/>
            <person name="Salamov A."/>
            <person name="Schmutz J."/>
            <person name="Shapiro H."/>
            <person name="Lindquist E."/>
            <person name="Lucas S."/>
            <person name="Rokhsar D."/>
            <person name="Grigoriev I.V."/>
        </authorList>
    </citation>
    <scope>NUCLEOTIDE SEQUENCE [LARGE SCALE GENOMIC DNA]</scope>
</reference>
<dbReference type="HOGENOM" id="CLU_793204_0_0_1"/>
<protein>
    <submittedName>
        <fullName evidence="2">Uncharacterized protein</fullName>
    </submittedName>
</protein>
<evidence type="ECO:0000256" key="1">
    <source>
        <dbReference type="SAM" id="MobiDB-lite"/>
    </source>
</evidence>
<evidence type="ECO:0000313" key="3">
    <source>
        <dbReference type="Proteomes" id="UP000001514"/>
    </source>
</evidence>
<gene>
    <name evidence="2" type="ORF">SELMODRAFT_412572</name>
</gene>
<dbReference type="AlphaFoldDB" id="D8RLX2"/>
<feature type="compositionally biased region" description="Basic and acidic residues" evidence="1">
    <location>
        <begin position="22"/>
        <end position="33"/>
    </location>
</feature>
<dbReference type="Gramene" id="EFJ27001">
    <property type="protein sequence ID" value="EFJ27001"/>
    <property type="gene ID" value="SELMODRAFT_412572"/>
</dbReference>
<keyword evidence="3" id="KW-1185">Reference proteome</keyword>
<name>D8RLX2_SELML</name>
<dbReference type="KEGG" id="smo:SELMODRAFT_412572"/>
<evidence type="ECO:0000313" key="2">
    <source>
        <dbReference type="EMBL" id="EFJ27001.1"/>
    </source>
</evidence>
<dbReference type="Proteomes" id="UP000001514">
    <property type="component" value="Unassembled WGS sequence"/>
</dbReference>
<dbReference type="EMBL" id="GL377583">
    <property type="protein sequence ID" value="EFJ27001.1"/>
    <property type="molecule type" value="Genomic_DNA"/>
</dbReference>
<organism evidence="3">
    <name type="scientific">Selaginella moellendorffii</name>
    <name type="common">Spikemoss</name>
    <dbReference type="NCBI Taxonomy" id="88036"/>
    <lineage>
        <taxon>Eukaryota</taxon>
        <taxon>Viridiplantae</taxon>
        <taxon>Streptophyta</taxon>
        <taxon>Embryophyta</taxon>
        <taxon>Tracheophyta</taxon>
        <taxon>Lycopodiopsida</taxon>
        <taxon>Selaginellales</taxon>
        <taxon>Selaginellaceae</taxon>
        <taxon>Selaginella</taxon>
    </lineage>
</organism>